<keyword evidence="2" id="KW-1185">Reference proteome</keyword>
<name>B4VV84_9CYAN</name>
<dbReference type="eggNOG" id="COG0456">
    <property type="taxonomic scope" value="Bacteria"/>
</dbReference>
<organism evidence="1 2">
    <name type="scientific">Coleofasciculus chthonoplastes PCC 7420</name>
    <dbReference type="NCBI Taxonomy" id="118168"/>
    <lineage>
        <taxon>Bacteria</taxon>
        <taxon>Bacillati</taxon>
        <taxon>Cyanobacteriota</taxon>
        <taxon>Cyanophyceae</taxon>
        <taxon>Coleofasciculales</taxon>
        <taxon>Coleofasciculaceae</taxon>
        <taxon>Coleofasciculus</taxon>
    </lineage>
</organism>
<gene>
    <name evidence="1" type="ORF">MC7420_4066</name>
</gene>
<evidence type="ECO:0000313" key="2">
    <source>
        <dbReference type="Proteomes" id="UP000003835"/>
    </source>
</evidence>
<dbReference type="Proteomes" id="UP000003835">
    <property type="component" value="Unassembled WGS sequence"/>
</dbReference>
<dbReference type="HOGENOM" id="CLU_137330_0_0_3"/>
<evidence type="ECO:0000313" key="1">
    <source>
        <dbReference type="EMBL" id="EDX74081.1"/>
    </source>
</evidence>
<dbReference type="STRING" id="118168.MC7420_4066"/>
<reference evidence="1 2" key="1">
    <citation type="submission" date="2008-07" db="EMBL/GenBank/DDBJ databases">
        <authorList>
            <person name="Tandeau de Marsac N."/>
            <person name="Ferriera S."/>
            <person name="Johnson J."/>
            <person name="Kravitz S."/>
            <person name="Beeson K."/>
            <person name="Sutton G."/>
            <person name="Rogers Y.-H."/>
            <person name="Friedman R."/>
            <person name="Frazier M."/>
            <person name="Venter J.C."/>
        </authorList>
    </citation>
    <scope>NUCLEOTIDE SEQUENCE [LARGE SCALE GENOMIC DNA]</scope>
    <source>
        <strain evidence="1 2">PCC 7420</strain>
    </source>
</reference>
<protein>
    <submittedName>
        <fullName evidence="1">Uncharacterized protein</fullName>
    </submittedName>
</protein>
<proteinExistence type="predicted"/>
<accession>B4VV84</accession>
<dbReference type="AlphaFoldDB" id="B4VV84"/>
<dbReference type="EMBL" id="DS989854">
    <property type="protein sequence ID" value="EDX74081.1"/>
    <property type="molecule type" value="Genomic_DNA"/>
</dbReference>
<sequence length="179" mass="20855">MLAIALGITNSNPLTHLLFLLTMKHRDWLRLREEGENLCAILRQQGYQCLKQSRRLSWQVIKEGKPYILTWLPAPVEDWTILPNDTSPAWQRLVSIVQNGLTLRKGETTSQRTQPLLNLTRPWAIVRLLPNCQRCTIARFFNRQDAQDHLRALNRFIPNSEFEVIFEAPEIEDDEPDKA</sequence>